<dbReference type="EMBL" id="JACGWN010000004">
    <property type="protein sequence ID" value="KAL0452245.1"/>
    <property type="molecule type" value="Genomic_DNA"/>
</dbReference>
<gene>
    <name evidence="2" type="ORF">Slati_1202600</name>
</gene>
<evidence type="ECO:0000256" key="1">
    <source>
        <dbReference type="SAM" id="MobiDB-lite"/>
    </source>
</evidence>
<reference evidence="2" key="1">
    <citation type="submission" date="2020-06" db="EMBL/GenBank/DDBJ databases">
        <authorList>
            <person name="Li T."/>
            <person name="Hu X."/>
            <person name="Zhang T."/>
            <person name="Song X."/>
            <person name="Zhang H."/>
            <person name="Dai N."/>
            <person name="Sheng W."/>
            <person name="Hou X."/>
            <person name="Wei L."/>
        </authorList>
    </citation>
    <scope>NUCLEOTIDE SEQUENCE</scope>
    <source>
        <strain evidence="2">KEN1</strain>
        <tissue evidence="2">Leaf</tissue>
    </source>
</reference>
<comment type="caution">
    <text evidence="2">The sequence shown here is derived from an EMBL/GenBank/DDBJ whole genome shotgun (WGS) entry which is preliminary data.</text>
</comment>
<protein>
    <submittedName>
        <fullName evidence="2">Chromatin assembly factor 1 subunit FAS1</fullName>
    </submittedName>
</protein>
<proteinExistence type="predicted"/>
<evidence type="ECO:0000313" key="2">
    <source>
        <dbReference type="EMBL" id="KAL0452245.1"/>
    </source>
</evidence>
<feature type="compositionally biased region" description="Basic and acidic residues" evidence="1">
    <location>
        <begin position="379"/>
        <end position="391"/>
    </location>
</feature>
<reference evidence="2" key="2">
    <citation type="journal article" date="2024" name="Plant">
        <title>Genomic evolution and insights into agronomic trait innovations of Sesamum species.</title>
        <authorList>
            <person name="Miao H."/>
            <person name="Wang L."/>
            <person name="Qu L."/>
            <person name="Liu H."/>
            <person name="Sun Y."/>
            <person name="Le M."/>
            <person name="Wang Q."/>
            <person name="Wei S."/>
            <person name="Zheng Y."/>
            <person name="Lin W."/>
            <person name="Duan Y."/>
            <person name="Cao H."/>
            <person name="Xiong S."/>
            <person name="Wang X."/>
            <person name="Wei L."/>
            <person name="Li C."/>
            <person name="Ma Q."/>
            <person name="Ju M."/>
            <person name="Zhao R."/>
            <person name="Li G."/>
            <person name="Mu C."/>
            <person name="Tian Q."/>
            <person name="Mei H."/>
            <person name="Zhang T."/>
            <person name="Gao T."/>
            <person name="Zhang H."/>
        </authorList>
    </citation>
    <scope>NUCLEOTIDE SEQUENCE</scope>
    <source>
        <strain evidence="2">KEN1</strain>
    </source>
</reference>
<organism evidence="2">
    <name type="scientific">Sesamum latifolium</name>
    <dbReference type="NCBI Taxonomy" id="2727402"/>
    <lineage>
        <taxon>Eukaryota</taxon>
        <taxon>Viridiplantae</taxon>
        <taxon>Streptophyta</taxon>
        <taxon>Embryophyta</taxon>
        <taxon>Tracheophyta</taxon>
        <taxon>Spermatophyta</taxon>
        <taxon>Magnoliopsida</taxon>
        <taxon>eudicotyledons</taxon>
        <taxon>Gunneridae</taxon>
        <taxon>Pentapetalae</taxon>
        <taxon>asterids</taxon>
        <taxon>lamiids</taxon>
        <taxon>Lamiales</taxon>
        <taxon>Pedaliaceae</taxon>
        <taxon>Sesamum</taxon>
    </lineage>
</organism>
<dbReference type="GO" id="GO:0033186">
    <property type="term" value="C:CAF-1 complex"/>
    <property type="evidence" value="ECO:0007669"/>
    <property type="project" value="TreeGrafter"/>
</dbReference>
<dbReference type="PANTHER" id="PTHR15272:SF0">
    <property type="entry name" value="CHROMATIN ASSEMBLY FACTOR 1 SUBUNIT A"/>
    <property type="match status" value="1"/>
</dbReference>
<dbReference type="GO" id="GO:0006334">
    <property type="term" value="P:nucleosome assembly"/>
    <property type="evidence" value="ECO:0007669"/>
    <property type="project" value="TreeGrafter"/>
</dbReference>
<dbReference type="AlphaFoldDB" id="A0AAW2XDM3"/>
<dbReference type="GO" id="GO:0005634">
    <property type="term" value="C:nucleus"/>
    <property type="evidence" value="ECO:0007669"/>
    <property type="project" value="TreeGrafter"/>
</dbReference>
<sequence length="391" mass="45525">MGEVEPMNIDGADQKKKPLKRKRVEPCLYTLSSEEKQAKIKAFRDEINSLVRFCKDVLLESRGALLDSVEKVGNSSSLNSVIACLMEESVLPLSKLVDEIFEKVKGRTGDVDGVSKASVKSAVLIIGQRLCYGVTTADADILEDDAECALWCWETRDLKLMPKLVHASLKVRRTCRKKIQERIMAVSVSNVMRSYNSSRQRMLSRNARSTNLYEFNELLWSISAMIKALEKSENHPNYPQELMKASEKLSKVLHEADIRLLMENMSQKNGAEMAEKEAKREEKLLIKQMEKNKREMEKERKKMDRVLQKEKLQSEKELKRLHDEAEKEERRRQKEENDMQKQLKRQQEDAEKDQRRREKEEAEMRKQLALQKQASLMERFLKRNKTDSTSK</sequence>
<feature type="region of interest" description="Disordered" evidence="1">
    <location>
        <begin position="292"/>
        <end position="391"/>
    </location>
</feature>
<feature type="compositionally biased region" description="Basic and acidic residues" evidence="1">
    <location>
        <begin position="292"/>
        <end position="366"/>
    </location>
</feature>
<accession>A0AAW2XDM3</accession>
<name>A0AAW2XDM3_9LAMI</name>
<dbReference type="PANTHER" id="PTHR15272">
    <property type="entry name" value="CHROMATIN ASSEMBLY FACTOR 1 SUBUNIT A CAF-1 SUBUNIT A"/>
    <property type="match status" value="1"/>
</dbReference>